<feature type="region of interest" description="Disordered" evidence="1">
    <location>
        <begin position="381"/>
        <end position="417"/>
    </location>
</feature>
<comment type="caution">
    <text evidence="3">The sequence shown here is derived from an EMBL/GenBank/DDBJ whole genome shotgun (WGS) entry which is preliminary data.</text>
</comment>
<protein>
    <submittedName>
        <fullName evidence="3">Uncharacterized protein with von Willebrand factor type A (VWA) domain</fullName>
    </submittedName>
</protein>
<dbReference type="SUPFAM" id="SSF53300">
    <property type="entry name" value="vWA-like"/>
    <property type="match status" value="1"/>
</dbReference>
<reference evidence="3 4" key="1">
    <citation type="submission" date="2020-08" db="EMBL/GenBank/DDBJ databases">
        <title>Sequencing the genomes of 1000 actinobacteria strains.</title>
        <authorList>
            <person name="Klenk H.-P."/>
        </authorList>
    </citation>
    <scope>NUCLEOTIDE SEQUENCE [LARGE SCALE GENOMIC DNA]</scope>
    <source>
        <strain evidence="3 4">DSM 44551</strain>
    </source>
</reference>
<dbReference type="AlphaFoldDB" id="A0A7W8VFK8"/>
<accession>A0A7W8VFK8</accession>
<evidence type="ECO:0000259" key="2">
    <source>
        <dbReference type="SMART" id="SM00327"/>
    </source>
</evidence>
<proteinExistence type="predicted"/>
<dbReference type="CDD" id="cd00198">
    <property type="entry name" value="vWFA"/>
    <property type="match status" value="1"/>
</dbReference>
<dbReference type="Pfam" id="PF13519">
    <property type="entry name" value="VWA_2"/>
    <property type="match status" value="1"/>
</dbReference>
<organism evidence="3 4">
    <name type="scientific">Nocardiopsis composta</name>
    <dbReference type="NCBI Taxonomy" id="157465"/>
    <lineage>
        <taxon>Bacteria</taxon>
        <taxon>Bacillati</taxon>
        <taxon>Actinomycetota</taxon>
        <taxon>Actinomycetes</taxon>
        <taxon>Streptosporangiales</taxon>
        <taxon>Nocardiopsidaceae</taxon>
        <taxon>Nocardiopsis</taxon>
    </lineage>
</organism>
<dbReference type="SMART" id="SM00327">
    <property type="entry name" value="VWA"/>
    <property type="match status" value="1"/>
</dbReference>
<evidence type="ECO:0000313" key="4">
    <source>
        <dbReference type="Proteomes" id="UP000572635"/>
    </source>
</evidence>
<evidence type="ECO:0000256" key="1">
    <source>
        <dbReference type="SAM" id="MobiDB-lite"/>
    </source>
</evidence>
<gene>
    <name evidence="3" type="ORF">HDA36_004601</name>
</gene>
<evidence type="ECO:0000313" key="3">
    <source>
        <dbReference type="EMBL" id="MBB5434517.1"/>
    </source>
</evidence>
<feature type="domain" description="VWFA" evidence="2">
    <location>
        <begin position="480"/>
        <end position="656"/>
    </location>
</feature>
<sequence>MERFRYTRGRSGPDPLAPPFDANAALRELGREVLGGASAADALRTLLRRGVQGITGLDALVERVRGLRAEAAARGRPDRVLRRARAVLDRALAAEREALAADPSDEARLREIRLASLPRDAAAALHELAEEPYRWRSAEAERMVRGLLDEVRDELIAARLGGVPGAAGDPGRTARMAHALAALLEAAARGEEADVAAFLVEFGDFFPDGLDDLDAVVDLLARRAAAARRLAAGLTAERRAELAALLDRVAARGGLGPALDRLADALLAHRPDLDWAGAEGPLPVDGPAGPGPDEAAAVLDELADLAALEEALERAGERGARPGAVADVDRAAVARLLGSEAAEDLDRLAGLERILRDRGHLAGTRTRPRLTPRAVRLLGEAALRDLAPGPRRRTRRGGHPGASSGDPGDPAGGVLPWEPGCAAPIDAAATVRAAVLRTAAERGRLPGAAAPGGSAPTGAPARVALAPQDLRAAETDFRASAAVCLLVDLSYSMVRGGLLGPAREAALALCALAESRYPEDAVTVIGFDEYARVLRPRELVEPLRRRVQGSNVQHALRLAGAHLDRRPGAAPIVVAVTDGEPTAHLRRDGTAAFSWPPAAETAAATAAELDRIRDRGAALTLVVPGGADPGAFAAEVRARGGRIVPADPAGPGRAVLHAYSSGRRRL</sequence>
<dbReference type="RefSeq" id="WP_184395195.1">
    <property type="nucleotide sequence ID" value="NZ_JACHDB010000001.1"/>
</dbReference>
<dbReference type="Gene3D" id="3.40.50.410">
    <property type="entry name" value="von Willebrand factor, type A domain"/>
    <property type="match status" value="1"/>
</dbReference>
<keyword evidence="4" id="KW-1185">Reference proteome</keyword>
<name>A0A7W8VFK8_9ACTN</name>
<dbReference type="Proteomes" id="UP000572635">
    <property type="component" value="Unassembled WGS sequence"/>
</dbReference>
<dbReference type="InterPro" id="IPR036465">
    <property type="entry name" value="vWFA_dom_sf"/>
</dbReference>
<dbReference type="InterPro" id="IPR002035">
    <property type="entry name" value="VWF_A"/>
</dbReference>
<dbReference type="EMBL" id="JACHDB010000001">
    <property type="protein sequence ID" value="MBB5434517.1"/>
    <property type="molecule type" value="Genomic_DNA"/>
</dbReference>